<dbReference type="EMBL" id="CP033237">
    <property type="protein sequence ID" value="AZF74271.1"/>
    <property type="molecule type" value="Genomic_DNA"/>
</dbReference>
<keyword evidence="4" id="KW-0067">ATP-binding</keyword>
<dbReference type="Proteomes" id="UP000269431">
    <property type="component" value="Chromosome"/>
</dbReference>
<dbReference type="GeneID" id="1454542"/>
<evidence type="ECO:0000313" key="11">
    <source>
        <dbReference type="EMBL" id="AZF82105.1"/>
    </source>
</evidence>
<dbReference type="EMBL" id="CP033239">
    <property type="protein sequence ID" value="AZF79501.1"/>
    <property type="molecule type" value="Genomic_DNA"/>
</dbReference>
<dbReference type="Pfam" id="PF21100">
    <property type="entry name" value="WHD_MCM"/>
    <property type="match status" value="1"/>
</dbReference>
<evidence type="ECO:0000313" key="17">
    <source>
        <dbReference type="Proteomes" id="UP000033106"/>
    </source>
</evidence>
<dbReference type="AlphaFoldDB" id="A0A0E3GVF9"/>
<feature type="domain" description="ATPase" evidence="1">
    <location>
        <begin position="14"/>
        <end position="247"/>
    </location>
</feature>
<dbReference type="KEGG" id="ssoa:SULA_2406"/>
<evidence type="ECO:0000313" key="26">
    <source>
        <dbReference type="Proteomes" id="UP000594632"/>
    </source>
</evidence>
<evidence type="ECO:0000313" key="23">
    <source>
        <dbReference type="Proteomes" id="UP000275843"/>
    </source>
</evidence>
<dbReference type="SUPFAM" id="SSF52540">
    <property type="entry name" value="P-loop containing nucleoside triphosphate hydrolases"/>
    <property type="match status" value="1"/>
</dbReference>
<evidence type="ECO:0000313" key="22">
    <source>
        <dbReference type="Proteomes" id="UP000273443"/>
    </source>
</evidence>
<evidence type="ECO:0000313" key="7">
    <source>
        <dbReference type="EMBL" id="AZF71651.1"/>
    </source>
</evidence>
<evidence type="ECO:0000313" key="12">
    <source>
        <dbReference type="EMBL" id="AZF84691.1"/>
    </source>
</evidence>
<dbReference type="Proteomes" id="UP000033085">
    <property type="component" value="Chromosome"/>
</dbReference>
<dbReference type="GO" id="GO:0005524">
    <property type="term" value="F:ATP binding"/>
    <property type="evidence" value="ECO:0007669"/>
    <property type="project" value="UniProtKB-KW"/>
</dbReference>
<reference evidence="18" key="3">
    <citation type="submission" date="2016-04" db="EMBL/GenBank/DDBJ databases">
        <authorList>
            <person name="Shah S.A."/>
            <person name="Garrett R.A."/>
        </authorList>
    </citation>
    <scope>NUCLEOTIDE SEQUENCE [LARGE SCALE GENOMIC DNA]</scope>
    <source>
        <strain evidence="18">ATCC 35091 / DSM 1616 / JCM 8930 / NBRC 15331 / P1</strain>
    </source>
</reference>
<evidence type="ECO:0000313" key="5">
    <source>
        <dbReference type="EMBL" id="AKA79943.1"/>
    </source>
</evidence>
<dbReference type="EMBL" id="LT549890">
    <property type="protein sequence ID" value="SAI85221.1"/>
    <property type="molecule type" value="Genomic_DNA"/>
</dbReference>
<evidence type="ECO:0000313" key="21">
    <source>
        <dbReference type="Proteomes" id="UP000273194"/>
    </source>
</evidence>
<dbReference type="Proteomes" id="UP000033106">
    <property type="component" value="Chromosome"/>
</dbReference>
<evidence type="ECO:0000259" key="2">
    <source>
        <dbReference type="Pfam" id="PF21100"/>
    </source>
</evidence>
<dbReference type="Proteomes" id="UP000273194">
    <property type="component" value="Chromosome"/>
</dbReference>
<accession>A0A0E3GVF9</accession>
<dbReference type="InterPro" id="IPR036388">
    <property type="entry name" value="WH-like_DNA-bd_sf"/>
</dbReference>
<sequence>MLFDTSPKDNRKDFFDREKEIEKLKGLRAPITLVLGLRRTGKSSIIKIGINELNLPYIYLDLRKFEERNYISYKDFLLELQKEINKLVKRLPSLLKALKNIQGIVIMGNEIKFNWNRKDRLSFANLLESFEQASKDNVIIVLDEAQELVKLRGVNLLPALAYAYDNLKRIKFIMSGSEMGLLYDYLRVEDPESPLFGRAFSTVELKPFSREEAIEFLRRGFQEADIDFKDYEVVYEKIGGIPGWLTYFGFIYLDNKNLDFAINQTLEYAKKLILKEFENFLHGREIARKRYLNIMRTLSKCGKWSDVKRALELEEGIEISDSEIYNYLTQLTKHSWIIKEGEKYCPSEPLISLAFS</sequence>
<evidence type="ECO:0000313" key="4">
    <source>
        <dbReference type="EMBL" id="AKA77251.1"/>
    </source>
</evidence>
<dbReference type="EMBL" id="CP033235">
    <property type="protein sequence ID" value="AZF69031.1"/>
    <property type="molecule type" value="Genomic_DNA"/>
</dbReference>
<reference evidence="19 20" key="4">
    <citation type="journal article" date="2018" name="Proc. Natl. Acad. Sci. U.S.A.">
        <title>Nonmutational mechanism of inheritance in the Archaeon Sulfolobus solfataricus.</title>
        <authorList>
            <person name="Payne S."/>
            <person name="McCarthy S."/>
            <person name="Johnson T."/>
            <person name="North E."/>
            <person name="Blum P."/>
        </authorList>
    </citation>
    <scope>NUCLEOTIDE SEQUENCE [LARGE SCALE GENOMIC DNA]</scope>
    <source>
        <strain evidence="7 19">SARC-H</strain>
        <strain evidence="8 23">SARC-I</strain>
        <strain evidence="10 24">SARC-N</strain>
        <strain evidence="11 25">SARC-O</strain>
        <strain evidence="12 20">SUL120</strain>
        <strain evidence="6 21">SULG</strain>
        <strain evidence="9 22">SULM</strain>
    </source>
</reference>
<dbReference type="PANTHER" id="PTHR34301:SF8">
    <property type="entry name" value="ATPASE DOMAIN-CONTAINING PROTEIN"/>
    <property type="match status" value="1"/>
</dbReference>
<evidence type="ECO:0000259" key="1">
    <source>
        <dbReference type="Pfam" id="PF01637"/>
    </source>
</evidence>
<dbReference type="Proteomes" id="UP000278715">
    <property type="component" value="Chromosome"/>
</dbReference>
<dbReference type="OrthoDB" id="132045at2157"/>
<evidence type="ECO:0000313" key="25">
    <source>
        <dbReference type="Proteomes" id="UP000282269"/>
    </source>
</evidence>
<evidence type="ECO:0000313" key="20">
    <source>
        <dbReference type="Proteomes" id="UP000269431"/>
    </source>
</evidence>
<name>A0A0E3GVF9_SACSO</name>
<evidence type="ECO:0000313" key="8">
    <source>
        <dbReference type="EMBL" id="AZF74271.1"/>
    </source>
</evidence>
<dbReference type="EMBL" id="CP011056">
    <property type="protein sequence ID" value="AKA77251.1"/>
    <property type="molecule type" value="Genomic_DNA"/>
</dbReference>
<reference evidence="14" key="2">
    <citation type="submission" date="2016-04" db="EMBL/GenBank/DDBJ databases">
        <authorList>
            <person name="Evans L.H."/>
            <person name="Alamgir A."/>
            <person name="Owens N."/>
            <person name="Weber N.D."/>
            <person name="Virtaneva K."/>
            <person name="Barbian K."/>
            <person name="Babar A."/>
            <person name="Rosenke K."/>
        </authorList>
    </citation>
    <scope>NUCLEOTIDE SEQUENCE</scope>
    <source>
        <strain evidence="14">P1</strain>
    </source>
</reference>
<organism evidence="4 15">
    <name type="scientific">Saccharolobus solfataricus</name>
    <name type="common">Sulfolobus solfataricus</name>
    <dbReference type="NCBI Taxonomy" id="2287"/>
    <lineage>
        <taxon>Archaea</taxon>
        <taxon>Thermoproteota</taxon>
        <taxon>Thermoprotei</taxon>
        <taxon>Sulfolobales</taxon>
        <taxon>Sulfolobaceae</taxon>
        <taxon>Saccharolobus</taxon>
    </lineage>
</organism>
<dbReference type="PATRIC" id="fig|2287.6.peg.2539"/>
<proteinExistence type="predicted"/>
<dbReference type="Proteomes" id="UP000033057">
    <property type="component" value="Chromosome"/>
</dbReference>
<dbReference type="Proteomes" id="UP000076770">
    <property type="component" value="Chromosome i"/>
</dbReference>
<dbReference type="Proteomes" id="UP000275843">
    <property type="component" value="Chromosome"/>
</dbReference>
<evidence type="ECO:0000313" key="14">
    <source>
        <dbReference type="EMBL" id="SAI85221.1"/>
    </source>
</evidence>
<dbReference type="EMBL" id="CP033238">
    <property type="protein sequence ID" value="AZF76894.1"/>
    <property type="molecule type" value="Genomic_DNA"/>
</dbReference>
<dbReference type="SMR" id="A0A0E3GVF9"/>
<dbReference type="EMBL" id="CP033236">
    <property type="protein sequence ID" value="AZF71651.1"/>
    <property type="molecule type" value="Genomic_DNA"/>
</dbReference>
<dbReference type="Proteomes" id="UP000594632">
    <property type="component" value="Chromosome"/>
</dbReference>
<dbReference type="SUPFAM" id="SSF46785">
    <property type="entry name" value="Winged helix' DNA-binding domain"/>
    <property type="match status" value="1"/>
</dbReference>
<dbReference type="Pfam" id="PF01637">
    <property type="entry name" value="ATPase_2"/>
    <property type="match status" value="1"/>
</dbReference>
<dbReference type="Gene3D" id="1.10.10.10">
    <property type="entry name" value="Winged helix-like DNA-binding domain superfamily/Winged helix DNA-binding domain"/>
    <property type="match status" value="1"/>
</dbReference>
<reference evidence="15 16" key="1">
    <citation type="journal article" date="2015" name="Genome Announc.">
        <title>Complete Genome Sequence of Sulfolobus solfataricus Strain 98/2 and Evolved Derivatives.</title>
        <authorList>
            <person name="McCarthy S."/>
            <person name="Gradnigo J."/>
            <person name="Johnson T."/>
            <person name="Payne S."/>
            <person name="Lipzen A."/>
            <person name="Martin J."/>
            <person name="Schackwitz W."/>
            <person name="Moriyama E."/>
            <person name="Blum P."/>
        </authorList>
    </citation>
    <scope>NUCLEOTIDE SEQUENCE [LARGE SCALE GENOMIC DNA]</scope>
    <source>
        <strain evidence="15">98/2 SULC</strain>
        <strain evidence="3">SARC-B</strain>
        <strain evidence="4">SARC-C</strain>
        <strain evidence="5 17">SULA</strain>
        <strain evidence="16">SULB</strain>
    </source>
</reference>
<evidence type="ECO:0000313" key="9">
    <source>
        <dbReference type="EMBL" id="AZF76894.1"/>
    </source>
</evidence>
<feature type="domain" description="MCM C-terminal" evidence="2">
    <location>
        <begin position="285"/>
        <end position="347"/>
    </location>
</feature>
<dbReference type="EMBL" id="CP033241">
    <property type="protein sequence ID" value="AZF84691.1"/>
    <property type="molecule type" value="Genomic_DNA"/>
</dbReference>
<dbReference type="EMBL" id="CP011057">
    <property type="protein sequence ID" value="AKA79943.1"/>
    <property type="molecule type" value="Genomic_DNA"/>
</dbReference>
<reference evidence="4" key="5">
    <citation type="submission" date="2018-10" db="EMBL/GenBank/DDBJ databases">
        <authorList>
            <person name="McCarthy S."/>
            <person name="Gradnigo J."/>
            <person name="Johnson T."/>
            <person name="Payne S."/>
            <person name="Lipzen A."/>
            <person name="Schackwitz W."/>
            <person name="Martin J."/>
            <person name="Moriyama E."/>
            <person name="Blum P."/>
        </authorList>
    </citation>
    <scope>NUCLEOTIDE SEQUENCE</scope>
    <source>
        <strain evidence="3">SARC-B</strain>
        <strain evidence="4">SARC-C</strain>
        <strain evidence="5">SULA</strain>
    </source>
</reference>
<dbReference type="RefSeq" id="WP_009993188.1">
    <property type="nucleotide sequence ID" value="NZ_CP011055.2"/>
</dbReference>
<dbReference type="GeneID" id="44130357"/>
<evidence type="ECO:0000313" key="10">
    <source>
        <dbReference type="EMBL" id="AZF79501.1"/>
    </source>
</evidence>
<protein>
    <submittedName>
        <fullName evidence="4">ATP-binding protein</fullName>
    </submittedName>
    <submittedName>
        <fullName evidence="14">ATPase</fullName>
    </submittedName>
</protein>
<dbReference type="InterPro" id="IPR027417">
    <property type="entry name" value="P-loop_NTPase"/>
</dbReference>
<dbReference type="KEGG" id="ssof:SULC_2404"/>
<evidence type="ECO:0000313" key="16">
    <source>
        <dbReference type="Proteomes" id="UP000033085"/>
    </source>
</evidence>
<reference evidence="13 26" key="6">
    <citation type="journal article" date="2020" name="Nat. Commun.">
        <title>The structures of two archaeal type IV pili illuminate evolutionary relationships.</title>
        <authorList>
            <person name="Wang F."/>
            <person name="Baquero D.P."/>
            <person name="Su Z."/>
            <person name="Beltran L.C."/>
            <person name="Prangishvili D."/>
            <person name="Krupovic M."/>
            <person name="Egelman E.H."/>
        </authorList>
    </citation>
    <scope>NUCLEOTIDE SEQUENCE [LARGE SCALE GENOMIC DNA]</scope>
    <source>
        <strain evidence="13 26">POZ149</strain>
    </source>
</reference>
<evidence type="ECO:0000313" key="15">
    <source>
        <dbReference type="Proteomes" id="UP000033057"/>
    </source>
</evidence>
<evidence type="ECO:0000313" key="13">
    <source>
        <dbReference type="EMBL" id="QPG48833.1"/>
    </source>
</evidence>
<evidence type="ECO:0000313" key="6">
    <source>
        <dbReference type="EMBL" id="AZF69031.1"/>
    </source>
</evidence>
<dbReference type="Proteomes" id="UP000282269">
    <property type="component" value="Chromosome"/>
</dbReference>
<dbReference type="EMBL" id="CP050869">
    <property type="protein sequence ID" value="QPG48833.1"/>
    <property type="molecule type" value="Genomic_DNA"/>
</dbReference>
<dbReference type="Proteomes" id="UP000267993">
    <property type="component" value="Chromosome"/>
</dbReference>
<dbReference type="Gene3D" id="3.40.50.300">
    <property type="entry name" value="P-loop containing nucleotide triphosphate hydrolases"/>
    <property type="match status" value="1"/>
</dbReference>
<dbReference type="OMA" id="SEMPHPV"/>
<dbReference type="Gene3D" id="1.10.8.60">
    <property type="match status" value="1"/>
</dbReference>
<evidence type="ECO:0000313" key="24">
    <source>
        <dbReference type="Proteomes" id="UP000278715"/>
    </source>
</evidence>
<dbReference type="EMBL" id="CP011055">
    <property type="protein sequence ID" value="AKA74555.1"/>
    <property type="molecule type" value="Genomic_DNA"/>
</dbReference>
<dbReference type="InterPro" id="IPR011579">
    <property type="entry name" value="ATPase_dom"/>
</dbReference>
<dbReference type="InterPro" id="IPR048907">
    <property type="entry name" value="WHD_MCM_arc"/>
</dbReference>
<dbReference type="KEGG" id="ssol:SULB_2407"/>
<dbReference type="Proteomes" id="UP000273443">
    <property type="component" value="Chromosome"/>
</dbReference>
<evidence type="ECO:0000313" key="19">
    <source>
        <dbReference type="Proteomes" id="UP000267993"/>
    </source>
</evidence>
<keyword evidence="4" id="KW-0547">Nucleotide-binding</keyword>
<dbReference type="PANTHER" id="PTHR34301">
    <property type="entry name" value="DNA-BINDING PROTEIN-RELATED"/>
    <property type="match status" value="1"/>
</dbReference>
<evidence type="ECO:0000313" key="18">
    <source>
        <dbReference type="Proteomes" id="UP000076770"/>
    </source>
</evidence>
<evidence type="ECO:0000313" key="3">
    <source>
        <dbReference type="EMBL" id="AKA74555.1"/>
    </source>
</evidence>
<dbReference type="InterPro" id="IPR036390">
    <property type="entry name" value="WH_DNA-bd_sf"/>
</dbReference>
<dbReference type="EMBL" id="CP033240">
    <property type="protein sequence ID" value="AZF82105.1"/>
    <property type="molecule type" value="Genomic_DNA"/>
</dbReference>
<gene>
    <name evidence="13" type="ORF">HFC64_01640</name>
    <name evidence="14" type="ORF">SSOP1_1667</name>
    <name evidence="5" type="ORF">SULA_2406</name>
    <name evidence="3" type="ORF">SULB_2407</name>
    <name evidence="4" type="ORF">SULC_2404</name>
    <name evidence="6" type="ORF">SULG_12195</name>
    <name evidence="7" type="ORF">SULH_12195</name>
    <name evidence="8" type="ORF">SULI_12195</name>
    <name evidence="9" type="ORF">SULM_12185</name>
    <name evidence="10" type="ORF">SULN_12185</name>
    <name evidence="11" type="ORF">SULO_12195</name>
    <name evidence="12" type="ORF">SULZ_12195</name>
</gene>